<dbReference type="WBParaSite" id="HPBE_0000648301-mRNA-1">
    <property type="protein sequence ID" value="HPBE_0000648301-mRNA-1"/>
    <property type="gene ID" value="HPBE_0000648301"/>
</dbReference>
<reference evidence="3" key="2">
    <citation type="submission" date="2019-09" db="UniProtKB">
        <authorList>
            <consortium name="WormBaseParasite"/>
        </authorList>
    </citation>
    <scope>IDENTIFICATION</scope>
</reference>
<dbReference type="EMBL" id="UZAH01025673">
    <property type="protein sequence ID" value="VDO68472.1"/>
    <property type="molecule type" value="Genomic_DNA"/>
</dbReference>
<dbReference type="AlphaFoldDB" id="A0A183FI20"/>
<evidence type="ECO:0000313" key="1">
    <source>
        <dbReference type="EMBL" id="VDO68472.1"/>
    </source>
</evidence>
<protein>
    <submittedName>
        <fullName evidence="1 3">Uncharacterized protein</fullName>
    </submittedName>
</protein>
<accession>A0A183FI20</accession>
<sequence length="79" mass="8561">MFFAYVPLRSCGPTEGVSEPPAPLGRAAEQAARPEAVAAPVLDLDLDQLALRELPLHFHFQLELAAGCQHGEEFHSLPL</sequence>
<organism evidence="2 3">
    <name type="scientific">Heligmosomoides polygyrus</name>
    <name type="common">Parasitic roundworm</name>
    <dbReference type="NCBI Taxonomy" id="6339"/>
    <lineage>
        <taxon>Eukaryota</taxon>
        <taxon>Metazoa</taxon>
        <taxon>Ecdysozoa</taxon>
        <taxon>Nematoda</taxon>
        <taxon>Chromadorea</taxon>
        <taxon>Rhabditida</taxon>
        <taxon>Rhabditina</taxon>
        <taxon>Rhabditomorpha</taxon>
        <taxon>Strongyloidea</taxon>
        <taxon>Heligmosomidae</taxon>
        <taxon>Heligmosomoides</taxon>
    </lineage>
</organism>
<dbReference type="Proteomes" id="UP000050761">
    <property type="component" value="Unassembled WGS sequence"/>
</dbReference>
<accession>A0A3P8B979</accession>
<name>A0A183FI20_HELPZ</name>
<proteinExistence type="predicted"/>
<reference evidence="1 2" key="1">
    <citation type="submission" date="2018-11" db="EMBL/GenBank/DDBJ databases">
        <authorList>
            <consortium name="Pathogen Informatics"/>
        </authorList>
    </citation>
    <scope>NUCLEOTIDE SEQUENCE [LARGE SCALE GENOMIC DNA]</scope>
</reference>
<evidence type="ECO:0000313" key="2">
    <source>
        <dbReference type="Proteomes" id="UP000050761"/>
    </source>
</evidence>
<keyword evidence="2" id="KW-1185">Reference proteome</keyword>
<gene>
    <name evidence="1" type="ORF">HPBE_LOCUS6484</name>
</gene>
<evidence type="ECO:0000313" key="3">
    <source>
        <dbReference type="WBParaSite" id="HPBE_0000648301-mRNA-1"/>
    </source>
</evidence>